<dbReference type="PANTHER" id="PTHR35546">
    <property type="entry name" value="F-BOX PROTEIN INTERACTION DOMAIN PROTEIN-RELATED"/>
    <property type="match status" value="1"/>
</dbReference>
<dbReference type="InterPro" id="IPR001810">
    <property type="entry name" value="F-box_dom"/>
</dbReference>
<dbReference type="Pfam" id="PF24750">
    <property type="entry name" value="b-prop_At3g26010-like"/>
    <property type="match status" value="1"/>
</dbReference>
<dbReference type="EMBL" id="PDCK01000040">
    <property type="protein sequence ID" value="PRQ49596.1"/>
    <property type="molecule type" value="Genomic_DNA"/>
</dbReference>
<evidence type="ECO:0000259" key="1">
    <source>
        <dbReference type="PROSITE" id="PS50181"/>
    </source>
</evidence>
<accession>A0A2P6RT39</accession>
<protein>
    <submittedName>
        <fullName evidence="2">Putative F-box domain-containing protein</fullName>
    </submittedName>
</protein>
<dbReference type="Proteomes" id="UP000238479">
    <property type="component" value="Chromosome 2"/>
</dbReference>
<dbReference type="Gramene" id="PRQ49596">
    <property type="protein sequence ID" value="PRQ49596"/>
    <property type="gene ID" value="RchiOBHm_Chr2g0123691"/>
</dbReference>
<dbReference type="InterPro" id="IPR055290">
    <property type="entry name" value="At3g26010-like"/>
</dbReference>
<dbReference type="PROSITE" id="PS50181">
    <property type="entry name" value="FBOX"/>
    <property type="match status" value="1"/>
</dbReference>
<dbReference type="STRING" id="74649.A0A2P6RT39"/>
<dbReference type="Gene3D" id="1.20.1280.50">
    <property type="match status" value="1"/>
</dbReference>
<dbReference type="SMART" id="SM00256">
    <property type="entry name" value="FBOX"/>
    <property type="match status" value="1"/>
</dbReference>
<gene>
    <name evidence="2" type="ORF">RchiOBHm_Chr2g0123691</name>
</gene>
<proteinExistence type="predicted"/>
<name>A0A2P6RT39_ROSCH</name>
<organism evidence="2 3">
    <name type="scientific">Rosa chinensis</name>
    <name type="common">China rose</name>
    <dbReference type="NCBI Taxonomy" id="74649"/>
    <lineage>
        <taxon>Eukaryota</taxon>
        <taxon>Viridiplantae</taxon>
        <taxon>Streptophyta</taxon>
        <taxon>Embryophyta</taxon>
        <taxon>Tracheophyta</taxon>
        <taxon>Spermatophyta</taxon>
        <taxon>Magnoliopsida</taxon>
        <taxon>eudicotyledons</taxon>
        <taxon>Gunneridae</taxon>
        <taxon>Pentapetalae</taxon>
        <taxon>rosids</taxon>
        <taxon>fabids</taxon>
        <taxon>Rosales</taxon>
        <taxon>Rosaceae</taxon>
        <taxon>Rosoideae</taxon>
        <taxon>Rosoideae incertae sedis</taxon>
        <taxon>Rosa</taxon>
    </lineage>
</organism>
<keyword evidence="3" id="KW-1185">Reference proteome</keyword>
<comment type="caution">
    <text evidence="2">The sequence shown here is derived from an EMBL/GenBank/DDBJ whole genome shotgun (WGS) entry which is preliminary data.</text>
</comment>
<reference evidence="2 3" key="1">
    <citation type="journal article" date="2018" name="Nat. Genet.">
        <title>The Rosa genome provides new insights in the design of modern roses.</title>
        <authorList>
            <person name="Bendahmane M."/>
        </authorList>
    </citation>
    <scope>NUCLEOTIDE SEQUENCE [LARGE SCALE GENOMIC DNA]</scope>
    <source>
        <strain evidence="3">cv. Old Blush</strain>
    </source>
</reference>
<evidence type="ECO:0000313" key="2">
    <source>
        <dbReference type="EMBL" id="PRQ49596.1"/>
    </source>
</evidence>
<dbReference type="PANTHER" id="PTHR35546:SF130">
    <property type="entry name" value="EXPRESSED PROTEIN"/>
    <property type="match status" value="1"/>
</dbReference>
<sequence>MNNTTIGDLPEDVLVEILSRLPCYKYVSECKCVSKRWCSLMSDPSFFGRFLCLQSDHKRTQIIRTLINRDGVEFLARLSSSGKPLTPLFERLVSFHHLKEEPIVVGTYNDLVLCCASNYYQRDYYICNPYTCQWVPLPPPPQLCEFAPVGFICDLPYYQYRKDDDNHDQKRQCIQLNADFRYRVVRLITDRRNISCKFKVQIFSSETGEWTESIVSTQSLVRYGDINSHMNFPYNGVLYWMSHDCTFLIGVDPFMITDRNSTSSPSTSSCSTPDDSIDHYRCRFIEFDQRDENYDLECVGVNRGCLQMLDYDSENHVLSVLELNEEEISAGAGKFCLDQRVRDYYALDWEMVPEDDDAHEYLVFLLPFDPNDDGTLYLHIRDNSRIGPIFTYNIHTGESSKIVEKISLERYCFYPLALPWWPTPVPRLPVRLLR</sequence>
<evidence type="ECO:0000313" key="3">
    <source>
        <dbReference type="Proteomes" id="UP000238479"/>
    </source>
</evidence>
<dbReference type="SUPFAM" id="SSF81383">
    <property type="entry name" value="F-box domain"/>
    <property type="match status" value="1"/>
</dbReference>
<feature type="domain" description="F-box" evidence="1">
    <location>
        <begin position="3"/>
        <end position="50"/>
    </location>
</feature>
<dbReference type="Pfam" id="PF12937">
    <property type="entry name" value="F-box-like"/>
    <property type="match status" value="1"/>
</dbReference>
<dbReference type="AlphaFoldDB" id="A0A2P6RT39"/>
<dbReference type="InterPro" id="IPR056592">
    <property type="entry name" value="Beta-prop_At3g26010-like"/>
</dbReference>
<dbReference type="CDD" id="cd22157">
    <property type="entry name" value="F-box_AtFBW1-like"/>
    <property type="match status" value="1"/>
</dbReference>
<dbReference type="InterPro" id="IPR036047">
    <property type="entry name" value="F-box-like_dom_sf"/>
</dbReference>
<dbReference type="OMA" id="ERIICFH"/>